<accession>A0ACC0A2A3</accession>
<organism evidence="1 2">
    <name type="scientific">Catharanthus roseus</name>
    <name type="common">Madagascar periwinkle</name>
    <name type="synonym">Vinca rosea</name>
    <dbReference type="NCBI Taxonomy" id="4058"/>
    <lineage>
        <taxon>Eukaryota</taxon>
        <taxon>Viridiplantae</taxon>
        <taxon>Streptophyta</taxon>
        <taxon>Embryophyta</taxon>
        <taxon>Tracheophyta</taxon>
        <taxon>Spermatophyta</taxon>
        <taxon>Magnoliopsida</taxon>
        <taxon>eudicotyledons</taxon>
        <taxon>Gunneridae</taxon>
        <taxon>Pentapetalae</taxon>
        <taxon>asterids</taxon>
        <taxon>lamiids</taxon>
        <taxon>Gentianales</taxon>
        <taxon>Apocynaceae</taxon>
        <taxon>Rauvolfioideae</taxon>
        <taxon>Vinceae</taxon>
        <taxon>Catharanthinae</taxon>
        <taxon>Catharanthus</taxon>
    </lineage>
</organism>
<evidence type="ECO:0000313" key="1">
    <source>
        <dbReference type="EMBL" id="KAI5654092.1"/>
    </source>
</evidence>
<evidence type="ECO:0000313" key="2">
    <source>
        <dbReference type="Proteomes" id="UP001060085"/>
    </source>
</evidence>
<dbReference type="EMBL" id="CM044707">
    <property type="protein sequence ID" value="KAI5654092.1"/>
    <property type="molecule type" value="Genomic_DNA"/>
</dbReference>
<gene>
    <name evidence="1" type="ORF">M9H77_31279</name>
</gene>
<reference evidence="2" key="1">
    <citation type="journal article" date="2023" name="Nat. Plants">
        <title>Single-cell RNA sequencing provides a high-resolution roadmap for understanding the multicellular compartmentation of specialized metabolism.</title>
        <authorList>
            <person name="Sun S."/>
            <person name="Shen X."/>
            <person name="Li Y."/>
            <person name="Li Y."/>
            <person name="Wang S."/>
            <person name="Li R."/>
            <person name="Zhang H."/>
            <person name="Shen G."/>
            <person name="Guo B."/>
            <person name="Wei J."/>
            <person name="Xu J."/>
            <person name="St-Pierre B."/>
            <person name="Chen S."/>
            <person name="Sun C."/>
        </authorList>
    </citation>
    <scope>NUCLEOTIDE SEQUENCE [LARGE SCALE GENOMIC DNA]</scope>
</reference>
<proteinExistence type="predicted"/>
<comment type="caution">
    <text evidence="1">The sequence shown here is derived from an EMBL/GenBank/DDBJ whole genome shotgun (WGS) entry which is preliminary data.</text>
</comment>
<keyword evidence="2" id="KW-1185">Reference proteome</keyword>
<sequence>MSLSRHLLRRRPQALNPCHIRQFSTTANTAHHKDHQRTHEFLPPSNYLNSWETPRNPKEAESRLALLRREYAKQMKAVRKEYIREMELQKLEKLKMDEARRETLRIANEERKAAKAAEKKAKAKEREIAEAEFRKTLMKERAGKLEYWRTRTKQIEEKKMKKNELLRRQSSEWIDESALEKKIMEVMVDVVHL</sequence>
<protein>
    <submittedName>
        <fullName evidence="1">Uncharacterized protein</fullName>
    </submittedName>
</protein>
<dbReference type="Proteomes" id="UP001060085">
    <property type="component" value="Linkage Group LG07"/>
</dbReference>
<name>A0ACC0A2A3_CATRO</name>